<dbReference type="PROSITE" id="PS50968">
    <property type="entry name" value="BIOTINYL_LIPOYL"/>
    <property type="match status" value="1"/>
</dbReference>
<dbReference type="CDD" id="cd06850">
    <property type="entry name" value="biotinyl_domain"/>
    <property type="match status" value="1"/>
</dbReference>
<dbReference type="SUPFAM" id="SSF51230">
    <property type="entry name" value="Single hybrid motif"/>
    <property type="match status" value="1"/>
</dbReference>
<evidence type="ECO:0000313" key="4">
    <source>
        <dbReference type="Proteomes" id="UP000242972"/>
    </source>
</evidence>
<dbReference type="PANTHER" id="PTHR45266:SF3">
    <property type="entry name" value="OXALOACETATE DECARBOXYLASE ALPHA CHAIN"/>
    <property type="match status" value="1"/>
</dbReference>
<reference evidence="3 4" key="1">
    <citation type="journal article" date="2014" name="BMC Genomics">
        <title>Comparison of environmental and isolate Sulfobacillus genomes reveals diverse carbon, sulfur, nitrogen, and hydrogen metabolisms.</title>
        <authorList>
            <person name="Justice N.B."/>
            <person name="Norman A."/>
            <person name="Brown C.T."/>
            <person name="Singh A."/>
            <person name="Thomas B.C."/>
            <person name="Banfield J.F."/>
        </authorList>
    </citation>
    <scope>NUCLEOTIDE SEQUENCE [LARGE SCALE GENOMIC DNA]</scope>
    <source>
        <strain evidence="3">AMDSBA4</strain>
    </source>
</reference>
<comment type="caution">
    <text evidence="3">The sequence shown here is derived from an EMBL/GenBank/DDBJ whole genome shotgun (WGS) entry which is preliminary data.</text>
</comment>
<dbReference type="InterPro" id="IPR050709">
    <property type="entry name" value="Biotin_Carboxyl_Carrier/Decarb"/>
</dbReference>
<dbReference type="InterPro" id="IPR011053">
    <property type="entry name" value="Single_hybrid_motif"/>
</dbReference>
<evidence type="ECO:0000259" key="2">
    <source>
        <dbReference type="PROSITE" id="PS50968"/>
    </source>
</evidence>
<accession>A0A2T2XFM7</accession>
<dbReference type="AlphaFoldDB" id="A0A2T2XFM7"/>
<protein>
    <submittedName>
        <fullName evidence="3">Acetyl-CoA carboxylase biotin carboxyl carrier protein subunit</fullName>
    </submittedName>
</protein>
<dbReference type="InterPro" id="IPR001882">
    <property type="entry name" value="Biotin_BS"/>
</dbReference>
<proteinExistence type="predicted"/>
<sequence length="130" mass="13796">MAVRKFRITVNGVVYEVEAEEIPSVEKMEPPKVSQPAAVQQTPVPPKTVARAQTASTDTAVIVEAPLPGAVLDVRAQVGQVVEMGQIIVILEAMKMENEITAPVAGRISAIQVQKGGAVNAQDPLFTIEP</sequence>
<dbReference type="EMBL" id="PXYW01000023">
    <property type="protein sequence ID" value="PSR33289.1"/>
    <property type="molecule type" value="Genomic_DNA"/>
</dbReference>
<dbReference type="Pfam" id="PF00364">
    <property type="entry name" value="Biotin_lipoyl"/>
    <property type="match status" value="1"/>
</dbReference>
<dbReference type="Gene3D" id="2.40.50.100">
    <property type="match status" value="1"/>
</dbReference>
<dbReference type="PANTHER" id="PTHR45266">
    <property type="entry name" value="OXALOACETATE DECARBOXYLASE ALPHA CHAIN"/>
    <property type="match status" value="1"/>
</dbReference>
<name>A0A2T2XFM7_9FIRM</name>
<dbReference type="PROSITE" id="PS00188">
    <property type="entry name" value="BIOTIN"/>
    <property type="match status" value="1"/>
</dbReference>
<dbReference type="Proteomes" id="UP000242972">
    <property type="component" value="Unassembled WGS sequence"/>
</dbReference>
<evidence type="ECO:0000313" key="3">
    <source>
        <dbReference type="EMBL" id="PSR33289.1"/>
    </source>
</evidence>
<organism evidence="3 4">
    <name type="scientific">Sulfobacillus benefaciens</name>
    <dbReference type="NCBI Taxonomy" id="453960"/>
    <lineage>
        <taxon>Bacteria</taxon>
        <taxon>Bacillati</taxon>
        <taxon>Bacillota</taxon>
        <taxon>Clostridia</taxon>
        <taxon>Eubacteriales</taxon>
        <taxon>Clostridiales Family XVII. Incertae Sedis</taxon>
        <taxon>Sulfobacillus</taxon>
    </lineage>
</organism>
<feature type="domain" description="Lipoyl-binding" evidence="2">
    <location>
        <begin position="53"/>
        <end position="129"/>
    </location>
</feature>
<dbReference type="FunFam" id="2.40.50.100:FF:000003">
    <property type="entry name" value="Acetyl-CoA carboxylase biotin carboxyl carrier protein"/>
    <property type="match status" value="1"/>
</dbReference>
<evidence type="ECO:0000256" key="1">
    <source>
        <dbReference type="ARBA" id="ARBA00023267"/>
    </source>
</evidence>
<gene>
    <name evidence="3" type="ORF">C7B46_10670</name>
</gene>
<dbReference type="InterPro" id="IPR000089">
    <property type="entry name" value="Biotin_lipoyl"/>
</dbReference>
<keyword evidence="1" id="KW-0092">Biotin</keyword>